<evidence type="ECO:0000259" key="7">
    <source>
        <dbReference type="Pfam" id="PF09302"/>
    </source>
</evidence>
<accession>X6MAJ1</accession>
<evidence type="ECO:0000313" key="8">
    <source>
        <dbReference type="EMBL" id="ETO10055.1"/>
    </source>
</evidence>
<feature type="compositionally biased region" description="Acidic residues" evidence="5">
    <location>
        <begin position="562"/>
        <end position="571"/>
    </location>
</feature>
<feature type="compositionally biased region" description="Basic and acidic residues" evidence="5">
    <location>
        <begin position="572"/>
        <end position="584"/>
    </location>
</feature>
<dbReference type="EMBL" id="ASPP01023692">
    <property type="protein sequence ID" value="ETO10055.1"/>
    <property type="molecule type" value="Genomic_DNA"/>
</dbReference>
<dbReference type="GO" id="GO:0006303">
    <property type="term" value="P:double-strand break repair via nonhomologous end joining"/>
    <property type="evidence" value="ECO:0007669"/>
    <property type="project" value="UniProtKB-ARBA"/>
</dbReference>
<evidence type="ECO:0000256" key="5">
    <source>
        <dbReference type="SAM" id="MobiDB-lite"/>
    </source>
</evidence>
<evidence type="ECO:0000256" key="6">
    <source>
        <dbReference type="SAM" id="Phobius"/>
    </source>
</evidence>
<evidence type="ECO:0000256" key="4">
    <source>
        <dbReference type="ARBA" id="ARBA00023242"/>
    </source>
</evidence>
<dbReference type="InterPro" id="IPR038051">
    <property type="entry name" value="XRCC4-like_N_sf"/>
</dbReference>
<protein>
    <recommendedName>
        <fullName evidence="7">XLF-like N-terminal domain-containing protein</fullName>
    </recommendedName>
</protein>
<organism evidence="8 9">
    <name type="scientific">Reticulomyxa filosa</name>
    <dbReference type="NCBI Taxonomy" id="46433"/>
    <lineage>
        <taxon>Eukaryota</taxon>
        <taxon>Sar</taxon>
        <taxon>Rhizaria</taxon>
        <taxon>Retaria</taxon>
        <taxon>Foraminifera</taxon>
        <taxon>Monothalamids</taxon>
        <taxon>Reticulomyxidae</taxon>
        <taxon>Reticulomyxa</taxon>
    </lineage>
</organism>
<keyword evidence="6" id="KW-1133">Transmembrane helix</keyword>
<sequence length="598" mass="68934">MDSTDALSLDDSVLNEHHGSIEIPLELKSIPWEPLYCDEVKGVKASEKKANENEEKKGESYQIKCDFNENGYSLLMTDLVHVWYSHESGQEMQMKHKLLNRNIKFQSVRHINHQLYKMVSSDIVSAKDHFKSITFSGSNYSLLLSYATSSNINFILSFFLIVILQKKKKKNRKLKCSMIIQIVPFEWFFEFVSIGTQEEQAILLKEQFILPLMRMTNELACRLDPELRKNVECESKSNNAAINNNNNNNNGNKHRGNENKIAPTMRMNLKMTSAQLYKQTMEDLSSEYRYQQQSQSQSQPQPQLQQQQQHHHQQQQQQQQPRRNANVENVTESNFVNPWNANVESTSDQNKERKKDKPKSKPVIESQQSPELSSPKHVFDVSLAHRTLSTNDRYSLSTTPSKRPNSLNPMFNTQHIAIVLYIYFKKKKKSEESPTIPSSKQQKLNNGQRMQKRVTFKSGLIDRNDSDIVDNNYINANTNLNINVNTTANKNTNTNKNENKVMEKSKEKKSVEQVLENENVIDVVISDVQKNKQSANNTFKTVAPAPVPVPTFAAPNANVDNAVDDDVETEEELNRRREQLEKLQQKSKKKKTTKKLKI</sequence>
<dbReference type="GO" id="GO:0005634">
    <property type="term" value="C:nucleus"/>
    <property type="evidence" value="ECO:0007669"/>
    <property type="project" value="UniProtKB-SubCell"/>
</dbReference>
<dbReference type="Proteomes" id="UP000023152">
    <property type="component" value="Unassembled WGS sequence"/>
</dbReference>
<name>X6MAJ1_RETFI</name>
<keyword evidence="6" id="KW-0472">Membrane</keyword>
<dbReference type="AlphaFoldDB" id="X6MAJ1"/>
<feature type="compositionally biased region" description="Polar residues" evidence="5">
    <location>
        <begin position="322"/>
        <end position="348"/>
    </location>
</feature>
<feature type="transmembrane region" description="Helical" evidence="6">
    <location>
        <begin position="140"/>
        <end position="164"/>
    </location>
</feature>
<keyword evidence="2" id="KW-0227">DNA damage</keyword>
<gene>
    <name evidence="8" type="ORF">RFI_27322</name>
</gene>
<feature type="compositionally biased region" description="Low complexity" evidence="5">
    <location>
        <begin position="291"/>
        <end position="321"/>
    </location>
</feature>
<dbReference type="Pfam" id="PF09302">
    <property type="entry name" value="XLF"/>
    <property type="match status" value="1"/>
</dbReference>
<feature type="region of interest" description="Disordered" evidence="5">
    <location>
        <begin position="283"/>
        <end position="377"/>
    </location>
</feature>
<keyword evidence="4" id="KW-0539">Nucleus</keyword>
<feature type="region of interest" description="Disordered" evidence="5">
    <location>
        <begin position="554"/>
        <end position="598"/>
    </location>
</feature>
<dbReference type="OMA" id="ANIHNDD"/>
<keyword evidence="3" id="KW-0234">DNA repair</keyword>
<keyword evidence="9" id="KW-1185">Reference proteome</keyword>
<feature type="compositionally biased region" description="Low complexity" evidence="5">
    <location>
        <begin position="238"/>
        <end position="251"/>
    </location>
</feature>
<evidence type="ECO:0000313" key="9">
    <source>
        <dbReference type="Proteomes" id="UP000023152"/>
    </source>
</evidence>
<reference evidence="8 9" key="1">
    <citation type="journal article" date="2013" name="Curr. Biol.">
        <title>The Genome of the Foraminiferan Reticulomyxa filosa.</title>
        <authorList>
            <person name="Glockner G."/>
            <person name="Hulsmann N."/>
            <person name="Schleicher M."/>
            <person name="Noegel A.A."/>
            <person name="Eichinger L."/>
            <person name="Gallinger C."/>
            <person name="Pawlowski J."/>
            <person name="Sierra R."/>
            <person name="Euteneuer U."/>
            <person name="Pillet L."/>
            <person name="Moustafa A."/>
            <person name="Platzer M."/>
            <person name="Groth M."/>
            <person name="Szafranski K."/>
            <person name="Schliwa M."/>
        </authorList>
    </citation>
    <scope>NUCLEOTIDE SEQUENCE [LARGE SCALE GENOMIC DNA]</scope>
</reference>
<evidence type="ECO:0000256" key="3">
    <source>
        <dbReference type="ARBA" id="ARBA00023204"/>
    </source>
</evidence>
<evidence type="ECO:0000256" key="1">
    <source>
        <dbReference type="ARBA" id="ARBA00004123"/>
    </source>
</evidence>
<dbReference type="InterPro" id="IPR015381">
    <property type="entry name" value="XLF-like_N"/>
</dbReference>
<feature type="region of interest" description="Disordered" evidence="5">
    <location>
        <begin position="238"/>
        <end position="259"/>
    </location>
</feature>
<keyword evidence="6" id="KW-0812">Transmembrane</keyword>
<feature type="domain" description="XLF-like N-terminal" evidence="7">
    <location>
        <begin position="56"/>
        <end position="147"/>
    </location>
</feature>
<comment type="subcellular location">
    <subcellularLocation>
        <location evidence="1">Nucleus</location>
    </subcellularLocation>
</comment>
<evidence type="ECO:0000256" key="2">
    <source>
        <dbReference type="ARBA" id="ARBA00022763"/>
    </source>
</evidence>
<dbReference type="Gene3D" id="2.170.210.10">
    <property type="entry name" value="DNA double-strand break repair and VJ recombination XRCC4, N-terminal"/>
    <property type="match status" value="1"/>
</dbReference>
<comment type="caution">
    <text evidence="8">The sequence shown here is derived from an EMBL/GenBank/DDBJ whole genome shotgun (WGS) entry which is preliminary data.</text>
</comment>
<feature type="compositionally biased region" description="Basic residues" evidence="5">
    <location>
        <begin position="585"/>
        <end position="598"/>
    </location>
</feature>
<proteinExistence type="predicted"/>